<reference evidence="2 3" key="1">
    <citation type="journal article" date="2014" name="Nature">
        <title>An environmental bacterial taxon with a large and distinct metabolic repertoire.</title>
        <authorList>
            <person name="Wilson M.C."/>
            <person name="Mori T."/>
            <person name="Ruckert C."/>
            <person name="Uria A.R."/>
            <person name="Helf M.J."/>
            <person name="Takada K."/>
            <person name="Gernert C."/>
            <person name="Steffens U.A."/>
            <person name="Heycke N."/>
            <person name="Schmitt S."/>
            <person name="Rinke C."/>
            <person name="Helfrich E.J."/>
            <person name="Brachmann A.O."/>
            <person name="Gurgui C."/>
            <person name="Wakimoto T."/>
            <person name="Kracht M."/>
            <person name="Crusemann M."/>
            <person name="Hentschel U."/>
            <person name="Abe I."/>
            <person name="Matsunaga S."/>
            <person name="Kalinowski J."/>
            <person name="Takeyama H."/>
            <person name="Piel J."/>
        </authorList>
    </citation>
    <scope>NUCLEOTIDE SEQUENCE [LARGE SCALE GENOMIC DNA]</scope>
    <source>
        <strain evidence="3">TSY2</strain>
    </source>
</reference>
<evidence type="ECO:0000313" key="3">
    <source>
        <dbReference type="Proteomes" id="UP000019140"/>
    </source>
</evidence>
<dbReference type="Proteomes" id="UP000019140">
    <property type="component" value="Unassembled WGS sequence"/>
</dbReference>
<protein>
    <recommendedName>
        <fullName evidence="1">Putative restriction endonuclease domain-containing protein</fullName>
    </recommendedName>
</protein>
<evidence type="ECO:0000259" key="1">
    <source>
        <dbReference type="Pfam" id="PF05685"/>
    </source>
</evidence>
<dbReference type="HOGENOM" id="CLU_1342410_0_0_7"/>
<dbReference type="PANTHER" id="PTHR34107:SF4">
    <property type="entry name" value="SLL1222 PROTEIN"/>
    <property type="match status" value="1"/>
</dbReference>
<dbReference type="EMBL" id="AZHX01001648">
    <property type="protein sequence ID" value="ETX01194.1"/>
    <property type="molecule type" value="Genomic_DNA"/>
</dbReference>
<dbReference type="CDD" id="cd06260">
    <property type="entry name" value="DUF820-like"/>
    <property type="match status" value="1"/>
</dbReference>
<dbReference type="InterPro" id="IPR012296">
    <property type="entry name" value="Nuclease_put_TT1808"/>
</dbReference>
<feature type="domain" description="Putative restriction endonuclease" evidence="1">
    <location>
        <begin position="22"/>
        <end position="191"/>
    </location>
</feature>
<keyword evidence="3" id="KW-1185">Reference proteome</keyword>
<name>W4LT13_9BACT</name>
<dbReference type="InterPro" id="IPR008538">
    <property type="entry name" value="Uma2"/>
</dbReference>
<dbReference type="SUPFAM" id="SSF52980">
    <property type="entry name" value="Restriction endonuclease-like"/>
    <property type="match status" value="1"/>
</dbReference>
<sequence length="207" mass="23757">MGAIEKNLHIGPELAGTYMEPEEFDRAENWDEGYRYELINGVLIVAPPPGEGARGPNDLLGYLLRAYQEQHPQGSALNYTLSEHTVAIGEHRRRVDRVIWAGLAQIPNLRRDPPTITIEFVSSRRRDRHRDYNVKQQEYGELGVAEYWIIDRFRRTMTVVRYSHGTSTTILVAENDMYTTALLPGFELAVQRLFAEADRLEEAQRDA</sequence>
<organism evidence="2 3">
    <name type="scientific">Candidatus Entotheonella gemina</name>
    <dbReference type="NCBI Taxonomy" id="1429439"/>
    <lineage>
        <taxon>Bacteria</taxon>
        <taxon>Pseudomonadati</taxon>
        <taxon>Nitrospinota/Tectimicrobiota group</taxon>
        <taxon>Candidatus Tectimicrobiota</taxon>
        <taxon>Candidatus Entotheonellia</taxon>
        <taxon>Candidatus Entotheonellales</taxon>
        <taxon>Candidatus Entotheonellaceae</taxon>
        <taxon>Candidatus Entotheonella</taxon>
    </lineage>
</organism>
<dbReference type="AlphaFoldDB" id="W4LT13"/>
<evidence type="ECO:0000313" key="2">
    <source>
        <dbReference type="EMBL" id="ETX01194.1"/>
    </source>
</evidence>
<dbReference type="PANTHER" id="PTHR34107">
    <property type="entry name" value="SLL0198 PROTEIN-RELATED"/>
    <property type="match status" value="1"/>
</dbReference>
<comment type="caution">
    <text evidence="2">The sequence shown here is derived from an EMBL/GenBank/DDBJ whole genome shotgun (WGS) entry which is preliminary data.</text>
</comment>
<proteinExistence type="predicted"/>
<dbReference type="InterPro" id="IPR011335">
    <property type="entry name" value="Restrct_endonuc-II-like"/>
</dbReference>
<gene>
    <name evidence="2" type="ORF">ETSY2_37705</name>
</gene>
<dbReference type="Pfam" id="PF05685">
    <property type="entry name" value="Uma2"/>
    <property type="match status" value="1"/>
</dbReference>
<dbReference type="Gene3D" id="3.90.1570.10">
    <property type="entry name" value="tt1808, chain A"/>
    <property type="match status" value="1"/>
</dbReference>
<accession>W4LT13</accession>